<dbReference type="AlphaFoldDB" id="A0A2P5D703"/>
<evidence type="ECO:0000313" key="1">
    <source>
        <dbReference type="EMBL" id="PON69087.1"/>
    </source>
</evidence>
<accession>A0A2P5D703</accession>
<proteinExistence type="predicted"/>
<dbReference type="GO" id="GO:0009409">
    <property type="term" value="P:response to cold"/>
    <property type="evidence" value="ECO:0007669"/>
    <property type="project" value="InterPro"/>
</dbReference>
<dbReference type="PANTHER" id="PTHR33676:SF17">
    <property type="entry name" value="COLD-REGULATED PROTEIN 28"/>
    <property type="match status" value="1"/>
</dbReference>
<dbReference type="STRING" id="3476.A0A2P5D703"/>
<reference evidence="2" key="1">
    <citation type="submission" date="2016-06" db="EMBL/GenBank/DDBJ databases">
        <title>Parallel loss of symbiosis genes in relatives of nitrogen-fixing non-legume Parasponia.</title>
        <authorList>
            <person name="Van Velzen R."/>
            <person name="Holmer R."/>
            <person name="Bu F."/>
            <person name="Rutten L."/>
            <person name="Van Zeijl A."/>
            <person name="Liu W."/>
            <person name="Santuari L."/>
            <person name="Cao Q."/>
            <person name="Sharma T."/>
            <person name="Shen D."/>
            <person name="Roswanjaya Y."/>
            <person name="Wardhani T."/>
            <person name="Kalhor M.S."/>
            <person name="Jansen J."/>
            <person name="Van den Hoogen J."/>
            <person name="Gungor B."/>
            <person name="Hartog M."/>
            <person name="Hontelez J."/>
            <person name="Verver J."/>
            <person name="Yang W.-C."/>
            <person name="Schijlen E."/>
            <person name="Repin R."/>
            <person name="Schilthuizen M."/>
            <person name="Schranz E."/>
            <person name="Heidstra R."/>
            <person name="Miyata K."/>
            <person name="Fedorova E."/>
            <person name="Kohlen W."/>
            <person name="Bisseling T."/>
            <person name="Smit S."/>
            <person name="Geurts R."/>
        </authorList>
    </citation>
    <scope>NUCLEOTIDE SEQUENCE [LARGE SCALE GENOMIC DNA]</scope>
    <source>
        <strain evidence="2">cv. WU1-14</strain>
    </source>
</reference>
<comment type="caution">
    <text evidence="1">The sequence shown here is derived from an EMBL/GenBank/DDBJ whole genome shotgun (WGS) entry which is preliminary data.</text>
</comment>
<dbReference type="PANTHER" id="PTHR33676">
    <property type="entry name" value="COLD REGULATED PROTEIN 27"/>
    <property type="match status" value="1"/>
</dbReference>
<dbReference type="GO" id="GO:0042752">
    <property type="term" value="P:regulation of circadian rhythm"/>
    <property type="evidence" value="ECO:0007669"/>
    <property type="project" value="InterPro"/>
</dbReference>
<gene>
    <name evidence="1" type="ORF">PanWU01x14_091120</name>
</gene>
<organism evidence="1 2">
    <name type="scientific">Parasponia andersonii</name>
    <name type="common">Sponia andersonii</name>
    <dbReference type="NCBI Taxonomy" id="3476"/>
    <lineage>
        <taxon>Eukaryota</taxon>
        <taxon>Viridiplantae</taxon>
        <taxon>Streptophyta</taxon>
        <taxon>Embryophyta</taxon>
        <taxon>Tracheophyta</taxon>
        <taxon>Spermatophyta</taxon>
        <taxon>Magnoliopsida</taxon>
        <taxon>eudicotyledons</taxon>
        <taxon>Gunneridae</taxon>
        <taxon>Pentapetalae</taxon>
        <taxon>rosids</taxon>
        <taxon>fabids</taxon>
        <taxon>Rosales</taxon>
        <taxon>Cannabaceae</taxon>
        <taxon>Parasponia</taxon>
    </lineage>
</organism>
<dbReference type="EMBL" id="JXTB01000058">
    <property type="protein sequence ID" value="PON69087.1"/>
    <property type="molecule type" value="Genomic_DNA"/>
</dbReference>
<dbReference type="OrthoDB" id="1104553at2759"/>
<evidence type="ECO:0000313" key="2">
    <source>
        <dbReference type="Proteomes" id="UP000237105"/>
    </source>
</evidence>
<keyword evidence="2" id="KW-1185">Reference proteome</keyword>
<sequence length="287" mass="32171">MAEENLPMPSSSTDPDPTRCFGCELTRTDSDSSAITLDSSKDAWLHCHNAIQGKVTEWTDKKHRMYLDSLEASFVDDFYNSMHLGGWGMKKNPWKSYSSDQFVVLGDGCWKKIEYEKKEPLLNSTAESRSVMESSWICHFTSSKRRSVASPDPQGHVADCSNRIHSGGKLTCLHGSVRGLEPNSFCQKCHQDLVDGTAEVSDQNFMEDYSGVKPRCKSKLKRLRTSESESSNSDQIVPLKKFHTADVSVANDVSSRGDEQGHYELLSKHPENFVCPKSDGHYFLRGS</sequence>
<dbReference type="Proteomes" id="UP000237105">
    <property type="component" value="Unassembled WGS sequence"/>
</dbReference>
<protein>
    <submittedName>
        <fullName evidence="1">Cold regulated protein</fullName>
    </submittedName>
</protein>
<dbReference type="InterPro" id="IPR044678">
    <property type="entry name" value="COR27/28"/>
</dbReference>
<name>A0A2P5D703_PARAD</name>